<dbReference type="EMBL" id="AFVQ02000080">
    <property type="protein sequence ID" value="KLI02746.1"/>
    <property type="molecule type" value="Genomic_DNA"/>
</dbReference>
<accession>A0A0U1QQ52</accession>
<dbReference type="AlphaFoldDB" id="A0A0U1QQ52"/>
<dbReference type="Gene3D" id="3.90.20.10">
    <property type="match status" value="1"/>
</dbReference>
<organism evidence="1 2">
    <name type="scientific">Sporolactobacillus inulinus CASD</name>
    <dbReference type="NCBI Taxonomy" id="1069536"/>
    <lineage>
        <taxon>Bacteria</taxon>
        <taxon>Bacillati</taxon>
        <taxon>Bacillota</taxon>
        <taxon>Bacilli</taxon>
        <taxon>Bacillales</taxon>
        <taxon>Sporolactobacillaceae</taxon>
        <taxon>Sporolactobacillus</taxon>
    </lineage>
</organism>
<dbReference type="RefSeq" id="WP_010025177.1">
    <property type="nucleotide sequence ID" value="NZ_AFVQ02000080.1"/>
</dbReference>
<keyword evidence="2" id="KW-1185">Reference proteome</keyword>
<reference evidence="1 2" key="1">
    <citation type="journal article" date="2011" name="J. Bacteriol.">
        <title>Draft genome sequence of Sporolactobacillus inulinus strain CASD, an efficient D-lactic acid-producing bacterium with high-concentration lactate tolerance capability.</title>
        <authorList>
            <person name="Yu B."/>
            <person name="Su F."/>
            <person name="Wang L."/>
            <person name="Xu K."/>
            <person name="Zhao B."/>
            <person name="Xu P."/>
        </authorList>
    </citation>
    <scope>NUCLEOTIDE SEQUENCE [LARGE SCALE GENOMIC DNA]</scope>
    <source>
        <strain evidence="1 2">CASD</strain>
    </source>
</reference>
<dbReference type="Proteomes" id="UP000035553">
    <property type="component" value="Unassembled WGS sequence"/>
</dbReference>
<dbReference type="STRING" id="1069536.SINU_06480"/>
<comment type="caution">
    <text evidence="1">The sequence shown here is derived from an EMBL/GenBank/DDBJ whole genome shotgun (WGS) entry which is preliminary data.</text>
</comment>
<sequence length="94" mass="10942">MQIKDSDFHQLFELVTDTRKVILNFKDSVDKRFEAVDERFDKIDKHFDTVDRRLSNLETAQLETNARLSKLEAGQHKTTQALTAIADVLREHAK</sequence>
<proteinExistence type="predicted"/>
<evidence type="ECO:0008006" key="3">
    <source>
        <dbReference type="Google" id="ProtNLM"/>
    </source>
</evidence>
<gene>
    <name evidence="1" type="ORF">SINU_06480</name>
</gene>
<name>A0A0U1QQ52_9BACL</name>
<evidence type="ECO:0000313" key="1">
    <source>
        <dbReference type="EMBL" id="KLI02746.1"/>
    </source>
</evidence>
<protein>
    <recommendedName>
        <fullName evidence="3">t-SNARE coiled-coil homology domain-containing protein</fullName>
    </recommendedName>
</protein>
<dbReference type="OrthoDB" id="2968104at2"/>
<evidence type="ECO:0000313" key="2">
    <source>
        <dbReference type="Proteomes" id="UP000035553"/>
    </source>
</evidence>